<dbReference type="AlphaFoldDB" id="A0AAD7B5P2"/>
<comment type="caution">
    <text evidence="1">The sequence shown here is derived from an EMBL/GenBank/DDBJ whole genome shotgun (WGS) entry which is preliminary data.</text>
</comment>
<organism evidence="1 2">
    <name type="scientific">Roridomyces roridus</name>
    <dbReference type="NCBI Taxonomy" id="1738132"/>
    <lineage>
        <taxon>Eukaryota</taxon>
        <taxon>Fungi</taxon>
        <taxon>Dikarya</taxon>
        <taxon>Basidiomycota</taxon>
        <taxon>Agaricomycotina</taxon>
        <taxon>Agaricomycetes</taxon>
        <taxon>Agaricomycetidae</taxon>
        <taxon>Agaricales</taxon>
        <taxon>Marasmiineae</taxon>
        <taxon>Mycenaceae</taxon>
        <taxon>Roridomyces</taxon>
    </lineage>
</organism>
<protein>
    <submittedName>
        <fullName evidence="1">Uncharacterized protein</fullName>
    </submittedName>
</protein>
<accession>A0AAD7B5P2</accession>
<proteinExistence type="predicted"/>
<keyword evidence="2" id="KW-1185">Reference proteome</keyword>
<evidence type="ECO:0000313" key="2">
    <source>
        <dbReference type="Proteomes" id="UP001221142"/>
    </source>
</evidence>
<sequence>MGISYNQVVELWFNPMVTRELAAIGNKRMVESSITIEASVGVITNRNDGAGRPCACTFVNGSVAGLSRVGISDPYPYPHVSARALRYSRTVKTNELAEDFVFARGARECGARTSDDTINDAVVLFLLQPTFCDLSLACRGGEERGSAARRGARTSDD</sequence>
<dbReference type="Proteomes" id="UP001221142">
    <property type="component" value="Unassembled WGS sequence"/>
</dbReference>
<dbReference type="EMBL" id="JARKIF010000035">
    <property type="protein sequence ID" value="KAJ7610411.1"/>
    <property type="molecule type" value="Genomic_DNA"/>
</dbReference>
<gene>
    <name evidence="1" type="ORF">FB45DRAFT_942421</name>
</gene>
<evidence type="ECO:0000313" key="1">
    <source>
        <dbReference type="EMBL" id="KAJ7610411.1"/>
    </source>
</evidence>
<reference evidence="1" key="1">
    <citation type="submission" date="2023-03" db="EMBL/GenBank/DDBJ databases">
        <title>Massive genome expansion in bonnet fungi (Mycena s.s.) driven by repeated elements and novel gene families across ecological guilds.</title>
        <authorList>
            <consortium name="Lawrence Berkeley National Laboratory"/>
            <person name="Harder C.B."/>
            <person name="Miyauchi S."/>
            <person name="Viragh M."/>
            <person name="Kuo A."/>
            <person name="Thoen E."/>
            <person name="Andreopoulos B."/>
            <person name="Lu D."/>
            <person name="Skrede I."/>
            <person name="Drula E."/>
            <person name="Henrissat B."/>
            <person name="Morin E."/>
            <person name="Kohler A."/>
            <person name="Barry K."/>
            <person name="LaButti K."/>
            <person name="Morin E."/>
            <person name="Salamov A."/>
            <person name="Lipzen A."/>
            <person name="Mereny Z."/>
            <person name="Hegedus B."/>
            <person name="Baldrian P."/>
            <person name="Stursova M."/>
            <person name="Weitz H."/>
            <person name="Taylor A."/>
            <person name="Grigoriev I.V."/>
            <person name="Nagy L.G."/>
            <person name="Martin F."/>
            <person name="Kauserud H."/>
        </authorList>
    </citation>
    <scope>NUCLEOTIDE SEQUENCE</scope>
    <source>
        <strain evidence="1">9284</strain>
    </source>
</reference>
<name>A0AAD7B5P2_9AGAR</name>